<organism evidence="11 12">
    <name type="scientific">Terriglobus roseus</name>
    <dbReference type="NCBI Taxonomy" id="392734"/>
    <lineage>
        <taxon>Bacteria</taxon>
        <taxon>Pseudomonadati</taxon>
        <taxon>Acidobacteriota</taxon>
        <taxon>Terriglobia</taxon>
        <taxon>Terriglobales</taxon>
        <taxon>Acidobacteriaceae</taxon>
        <taxon>Terriglobus</taxon>
    </lineage>
</organism>
<dbReference type="CDD" id="cd16922">
    <property type="entry name" value="HATPase_EvgS-ArcB-TorS-like"/>
    <property type="match status" value="1"/>
</dbReference>
<evidence type="ECO:0000256" key="3">
    <source>
        <dbReference type="ARBA" id="ARBA00022553"/>
    </source>
</evidence>
<dbReference type="SUPFAM" id="SSF55785">
    <property type="entry name" value="PYP-like sensor domain (PAS domain)"/>
    <property type="match status" value="2"/>
</dbReference>
<name>A0A1H4J775_9BACT</name>
<dbReference type="InterPro" id="IPR036890">
    <property type="entry name" value="HATPase_C_sf"/>
</dbReference>
<reference evidence="11 12" key="1">
    <citation type="submission" date="2016-10" db="EMBL/GenBank/DDBJ databases">
        <authorList>
            <person name="de Groot N.N."/>
        </authorList>
    </citation>
    <scope>NUCLEOTIDE SEQUENCE [LARGE SCALE GENOMIC DNA]</scope>
    <source>
        <strain evidence="11 12">AB35.6</strain>
    </source>
</reference>
<gene>
    <name evidence="11" type="ORF">SAMN05443244_0418</name>
</gene>
<dbReference type="InterPro" id="IPR001610">
    <property type="entry name" value="PAC"/>
</dbReference>
<dbReference type="Gene3D" id="1.10.287.130">
    <property type="match status" value="1"/>
</dbReference>
<dbReference type="RefSeq" id="WP_074652130.1">
    <property type="nucleotide sequence ID" value="NZ_FNSD01000001.1"/>
</dbReference>
<feature type="domain" description="Histidine kinase" evidence="8">
    <location>
        <begin position="310"/>
        <end position="527"/>
    </location>
</feature>
<dbReference type="InterPro" id="IPR000014">
    <property type="entry name" value="PAS"/>
</dbReference>
<dbReference type="InterPro" id="IPR036097">
    <property type="entry name" value="HisK_dim/P_sf"/>
</dbReference>
<evidence type="ECO:0000313" key="12">
    <source>
        <dbReference type="Proteomes" id="UP000182409"/>
    </source>
</evidence>
<dbReference type="SMART" id="SM00388">
    <property type="entry name" value="HisKA"/>
    <property type="match status" value="1"/>
</dbReference>
<dbReference type="EMBL" id="FNSD01000001">
    <property type="protein sequence ID" value="SEB42164.1"/>
    <property type="molecule type" value="Genomic_DNA"/>
</dbReference>
<feature type="domain" description="PAS" evidence="9">
    <location>
        <begin position="154"/>
        <end position="206"/>
    </location>
</feature>
<evidence type="ECO:0000256" key="2">
    <source>
        <dbReference type="ARBA" id="ARBA00012438"/>
    </source>
</evidence>
<dbReference type="Gene3D" id="3.30.565.10">
    <property type="entry name" value="Histidine kinase-like ATPase, C-terminal domain"/>
    <property type="match status" value="1"/>
</dbReference>
<dbReference type="PANTHER" id="PTHR43047:SF72">
    <property type="entry name" value="OSMOSENSING HISTIDINE PROTEIN KINASE SLN1"/>
    <property type="match status" value="1"/>
</dbReference>
<feature type="domain" description="PAC" evidence="10">
    <location>
        <begin position="231"/>
        <end position="281"/>
    </location>
</feature>
<dbReference type="SMART" id="SM00086">
    <property type="entry name" value="PAC"/>
    <property type="match status" value="2"/>
</dbReference>
<dbReference type="FunFam" id="1.10.287.130:FF:000001">
    <property type="entry name" value="Two-component sensor histidine kinase"/>
    <property type="match status" value="1"/>
</dbReference>
<dbReference type="Pfam" id="PF02518">
    <property type="entry name" value="HATPase_c"/>
    <property type="match status" value="1"/>
</dbReference>
<dbReference type="PROSITE" id="PS50112">
    <property type="entry name" value="PAS"/>
    <property type="match status" value="2"/>
</dbReference>
<keyword evidence="3" id="KW-0597">Phosphoprotein</keyword>
<evidence type="ECO:0000256" key="5">
    <source>
        <dbReference type="ARBA" id="ARBA00022777"/>
    </source>
</evidence>
<dbReference type="InterPro" id="IPR004358">
    <property type="entry name" value="Sig_transdc_His_kin-like_C"/>
</dbReference>
<dbReference type="InterPro" id="IPR003594">
    <property type="entry name" value="HATPase_dom"/>
</dbReference>
<dbReference type="SMART" id="SM00387">
    <property type="entry name" value="HATPase_c"/>
    <property type="match status" value="1"/>
</dbReference>
<proteinExistence type="predicted"/>
<dbReference type="InterPro" id="IPR005467">
    <property type="entry name" value="His_kinase_dom"/>
</dbReference>
<dbReference type="Pfam" id="PF13426">
    <property type="entry name" value="PAS_9"/>
    <property type="match status" value="2"/>
</dbReference>
<keyword evidence="4" id="KW-0808">Transferase</keyword>
<evidence type="ECO:0000259" key="8">
    <source>
        <dbReference type="PROSITE" id="PS50109"/>
    </source>
</evidence>
<keyword evidence="7" id="KW-0472">Membrane</keyword>
<keyword evidence="6" id="KW-0902">Two-component regulatory system</keyword>
<dbReference type="GO" id="GO:0005886">
    <property type="term" value="C:plasma membrane"/>
    <property type="evidence" value="ECO:0007669"/>
    <property type="project" value="TreeGrafter"/>
</dbReference>
<dbReference type="PROSITE" id="PS50109">
    <property type="entry name" value="HIS_KIN"/>
    <property type="match status" value="1"/>
</dbReference>
<comment type="catalytic activity">
    <reaction evidence="1">
        <text>ATP + protein L-histidine = ADP + protein N-phospho-L-histidine.</text>
        <dbReference type="EC" id="2.7.13.3"/>
    </reaction>
</comment>
<evidence type="ECO:0000259" key="9">
    <source>
        <dbReference type="PROSITE" id="PS50112"/>
    </source>
</evidence>
<dbReference type="SMART" id="SM00091">
    <property type="entry name" value="PAS"/>
    <property type="match status" value="2"/>
</dbReference>
<dbReference type="PANTHER" id="PTHR43047">
    <property type="entry name" value="TWO-COMPONENT HISTIDINE PROTEIN KINASE"/>
    <property type="match status" value="1"/>
</dbReference>
<dbReference type="Gene3D" id="3.30.450.20">
    <property type="entry name" value="PAS domain"/>
    <property type="match status" value="2"/>
</dbReference>
<dbReference type="SUPFAM" id="SSF47384">
    <property type="entry name" value="Homodimeric domain of signal transducing histidine kinase"/>
    <property type="match status" value="1"/>
</dbReference>
<evidence type="ECO:0000313" key="11">
    <source>
        <dbReference type="EMBL" id="SEB42164.1"/>
    </source>
</evidence>
<dbReference type="PRINTS" id="PR00344">
    <property type="entry name" value="BCTRLSENSOR"/>
</dbReference>
<evidence type="ECO:0000256" key="4">
    <source>
        <dbReference type="ARBA" id="ARBA00022679"/>
    </source>
</evidence>
<evidence type="ECO:0000256" key="6">
    <source>
        <dbReference type="ARBA" id="ARBA00023012"/>
    </source>
</evidence>
<protein>
    <recommendedName>
        <fullName evidence="2">histidine kinase</fullName>
        <ecNumber evidence="2">2.7.13.3</ecNumber>
    </recommendedName>
</protein>
<evidence type="ECO:0000259" key="10">
    <source>
        <dbReference type="PROSITE" id="PS50113"/>
    </source>
</evidence>
<dbReference type="OrthoDB" id="9760839at2"/>
<dbReference type="Pfam" id="PF00512">
    <property type="entry name" value="HisKA"/>
    <property type="match status" value="1"/>
</dbReference>
<evidence type="ECO:0000256" key="1">
    <source>
        <dbReference type="ARBA" id="ARBA00000085"/>
    </source>
</evidence>
<dbReference type="InterPro" id="IPR035965">
    <property type="entry name" value="PAS-like_dom_sf"/>
</dbReference>
<feature type="domain" description="PAS" evidence="9">
    <location>
        <begin position="22"/>
        <end position="92"/>
    </location>
</feature>
<dbReference type="GO" id="GO:0009927">
    <property type="term" value="F:histidine phosphotransfer kinase activity"/>
    <property type="evidence" value="ECO:0007669"/>
    <property type="project" value="TreeGrafter"/>
</dbReference>
<sequence length="527" mass="58145">MAQQMEHLRSSLPKQAGTWSDPERWLAAIVESSNSAIMAESLEGTIMTWNAAASRIFGYTAEEAIGMPVFALAWPGEESIVRGLLDVLRRGERIDNFETSRRHKDGHRVFIALSLFPIKDEDDVVIGIAKIATDITQRKAAEAAEAQTRTELLAERKYREVIEHAPDAILEVDAGGIIVIANQTAERHFGYPREELLGAPIEMLIPAANRSQHASHRDAFMQADRARAMGEGLDLSARRKDGSEFPVEVSLSPIVMDSGVLVVAAIRDVTERRRSDQQVRLLQESYLSEVSARQQEAERLNRLKSEFLASVSHELRTPLHTIIGFTDLLHEDPQHTLSERQLRFVENIRRDSEHLLELINDVLDLSRIEAGGLTIHPEELSLHQAFTEAIETVRLSCEAKALRVTVSCDPDLVLLADPTRLRQILTNLLSNAIKFTAPGGAIRMKATREPGFAKISIRDNGIGIAPEELSNIFGKFYQVGVTTGGVREGTGLGLAICRELVETQGGSLSVSSQLGTGSIFSFTMPLP</sequence>
<accession>A0A1H4J775</accession>
<dbReference type="InterPro" id="IPR003661">
    <property type="entry name" value="HisK_dim/P_dom"/>
</dbReference>
<evidence type="ECO:0000256" key="7">
    <source>
        <dbReference type="ARBA" id="ARBA00023136"/>
    </source>
</evidence>
<dbReference type="CDD" id="cd00130">
    <property type="entry name" value="PAS"/>
    <property type="match status" value="2"/>
</dbReference>
<dbReference type="EC" id="2.7.13.3" evidence="2"/>
<feature type="domain" description="PAC" evidence="10">
    <location>
        <begin position="95"/>
        <end position="147"/>
    </location>
</feature>
<dbReference type="NCBIfam" id="TIGR00229">
    <property type="entry name" value="sensory_box"/>
    <property type="match status" value="2"/>
</dbReference>
<keyword evidence="5" id="KW-0418">Kinase</keyword>
<dbReference type="SUPFAM" id="SSF55874">
    <property type="entry name" value="ATPase domain of HSP90 chaperone/DNA topoisomerase II/histidine kinase"/>
    <property type="match status" value="1"/>
</dbReference>
<dbReference type="GO" id="GO:0000155">
    <property type="term" value="F:phosphorelay sensor kinase activity"/>
    <property type="evidence" value="ECO:0007669"/>
    <property type="project" value="InterPro"/>
</dbReference>
<dbReference type="CDD" id="cd00082">
    <property type="entry name" value="HisKA"/>
    <property type="match status" value="1"/>
</dbReference>
<dbReference type="AlphaFoldDB" id="A0A1H4J775"/>
<dbReference type="InterPro" id="IPR000700">
    <property type="entry name" value="PAS-assoc_C"/>
</dbReference>
<dbReference type="PROSITE" id="PS50113">
    <property type="entry name" value="PAC"/>
    <property type="match status" value="2"/>
</dbReference>
<dbReference type="Proteomes" id="UP000182409">
    <property type="component" value="Unassembled WGS sequence"/>
</dbReference>
<dbReference type="FunFam" id="3.30.565.10:FF:000006">
    <property type="entry name" value="Sensor histidine kinase WalK"/>
    <property type="match status" value="1"/>
</dbReference>